<feature type="transmembrane region" description="Helical" evidence="6">
    <location>
        <begin position="12"/>
        <end position="29"/>
    </location>
</feature>
<keyword evidence="3 6" id="KW-1133">Transmembrane helix</keyword>
<dbReference type="PANTHER" id="PTHR42910">
    <property type="entry name" value="TRANSPORTER SCO4007-RELATED"/>
    <property type="match status" value="1"/>
</dbReference>
<name>A0AB39NB11_9ACTN</name>
<dbReference type="InterPro" id="IPR036259">
    <property type="entry name" value="MFS_trans_sf"/>
</dbReference>
<sequence>MTDHNSRQATPAIALLAFACGVAVGNVYFPQAIGPLVASGLGVSPDAAATVVTATQFGYAAGIYLLVPLGDRVRPRRLLVTLLALTGLGLLAASSARALPPLVVASTLVGAVTVIAPLAGVLAAGLVPAERRGVVSGTLLSGSLAGMLLSRAVGGALGDWLGWRAPYVLAAVLSFTVAALLARMLPTLPPSVARAPYPALLAAPLRLLRTEPELRRSCLYQATVFAGFSAVWTGVAMLLTGPVYGMSVQAAGLLALVNAATMLCTPVAGRLVDRRGPDRVNLVCFLVVGASAVVLAFGGLGGVPGLTALVVGTLLLDVGMQSGMVANTVRIYGLGADVRSRLNTAYMTCAYLGGTAGSWLGARAYGRFGWTGVCALVATLTAVAVARHVSRRNAVTVPSAPTPPAPASSKPAGWSPS</sequence>
<dbReference type="PROSITE" id="PS51257">
    <property type="entry name" value="PROKAR_LIPOPROTEIN"/>
    <property type="match status" value="1"/>
</dbReference>
<feature type="transmembrane region" description="Helical" evidence="6">
    <location>
        <begin position="165"/>
        <end position="185"/>
    </location>
</feature>
<feature type="transmembrane region" description="Helical" evidence="6">
    <location>
        <begin position="49"/>
        <end position="67"/>
    </location>
</feature>
<dbReference type="PANTHER" id="PTHR42910:SF1">
    <property type="entry name" value="MAJOR FACILITATOR SUPERFAMILY (MFS) PROFILE DOMAIN-CONTAINING PROTEIN"/>
    <property type="match status" value="1"/>
</dbReference>
<dbReference type="PROSITE" id="PS50850">
    <property type="entry name" value="MFS"/>
    <property type="match status" value="1"/>
</dbReference>
<feature type="transmembrane region" description="Helical" evidence="6">
    <location>
        <begin position="134"/>
        <end position="153"/>
    </location>
</feature>
<feature type="transmembrane region" description="Helical" evidence="6">
    <location>
        <begin position="218"/>
        <end position="240"/>
    </location>
</feature>
<evidence type="ECO:0000259" key="7">
    <source>
        <dbReference type="PROSITE" id="PS50850"/>
    </source>
</evidence>
<reference evidence="8" key="1">
    <citation type="submission" date="2024-07" db="EMBL/GenBank/DDBJ databases">
        <authorList>
            <person name="Yu S.T."/>
        </authorList>
    </citation>
    <scope>NUCLEOTIDE SEQUENCE</scope>
    <source>
        <strain evidence="8">R11</strain>
    </source>
</reference>
<evidence type="ECO:0000256" key="2">
    <source>
        <dbReference type="ARBA" id="ARBA00022692"/>
    </source>
</evidence>
<dbReference type="CDD" id="cd17324">
    <property type="entry name" value="MFS_NepI_like"/>
    <property type="match status" value="1"/>
</dbReference>
<dbReference type="Gene3D" id="1.20.1250.20">
    <property type="entry name" value="MFS general substrate transporter like domains"/>
    <property type="match status" value="1"/>
</dbReference>
<evidence type="ECO:0000313" key="8">
    <source>
        <dbReference type="EMBL" id="XDQ15114.1"/>
    </source>
</evidence>
<gene>
    <name evidence="8" type="ORF">AB5J55_38440</name>
</gene>
<accession>A0AB39NB11</accession>
<dbReference type="SUPFAM" id="SSF103473">
    <property type="entry name" value="MFS general substrate transporter"/>
    <property type="match status" value="1"/>
</dbReference>
<feature type="transmembrane region" description="Helical" evidence="6">
    <location>
        <begin position="280"/>
        <end position="300"/>
    </location>
</feature>
<evidence type="ECO:0000256" key="5">
    <source>
        <dbReference type="SAM" id="MobiDB-lite"/>
    </source>
</evidence>
<evidence type="ECO:0000256" key="4">
    <source>
        <dbReference type="ARBA" id="ARBA00023136"/>
    </source>
</evidence>
<feature type="region of interest" description="Disordered" evidence="5">
    <location>
        <begin position="395"/>
        <end position="417"/>
    </location>
</feature>
<dbReference type="GO" id="GO:0005886">
    <property type="term" value="C:plasma membrane"/>
    <property type="evidence" value="ECO:0007669"/>
    <property type="project" value="UniProtKB-SubCell"/>
</dbReference>
<feature type="transmembrane region" description="Helical" evidence="6">
    <location>
        <begin position="79"/>
        <end position="96"/>
    </location>
</feature>
<organism evidence="8">
    <name type="scientific">Streptomyces sp. R11</name>
    <dbReference type="NCBI Taxonomy" id="3238625"/>
    <lineage>
        <taxon>Bacteria</taxon>
        <taxon>Bacillati</taxon>
        <taxon>Actinomycetota</taxon>
        <taxon>Actinomycetes</taxon>
        <taxon>Kitasatosporales</taxon>
        <taxon>Streptomycetaceae</taxon>
        <taxon>Streptomyces</taxon>
    </lineage>
</organism>
<feature type="compositionally biased region" description="Low complexity" evidence="5">
    <location>
        <begin position="407"/>
        <end position="417"/>
    </location>
</feature>
<protein>
    <submittedName>
        <fullName evidence="8">MFS transporter</fullName>
    </submittedName>
</protein>
<keyword evidence="2 6" id="KW-0812">Transmembrane</keyword>
<comment type="subcellular location">
    <subcellularLocation>
        <location evidence="1">Cell membrane</location>
        <topology evidence="1">Multi-pass membrane protein</topology>
    </subcellularLocation>
</comment>
<dbReference type="EMBL" id="CP163432">
    <property type="protein sequence ID" value="XDQ15114.1"/>
    <property type="molecule type" value="Genomic_DNA"/>
</dbReference>
<evidence type="ECO:0000256" key="3">
    <source>
        <dbReference type="ARBA" id="ARBA00022989"/>
    </source>
</evidence>
<dbReference type="InterPro" id="IPR020846">
    <property type="entry name" value="MFS_dom"/>
</dbReference>
<feature type="transmembrane region" description="Helical" evidence="6">
    <location>
        <begin position="368"/>
        <end position="386"/>
    </location>
</feature>
<dbReference type="GO" id="GO:0022857">
    <property type="term" value="F:transmembrane transporter activity"/>
    <property type="evidence" value="ECO:0007669"/>
    <property type="project" value="InterPro"/>
</dbReference>
<feature type="domain" description="Major facilitator superfamily (MFS) profile" evidence="7">
    <location>
        <begin position="9"/>
        <end position="390"/>
    </location>
</feature>
<proteinExistence type="predicted"/>
<dbReference type="AlphaFoldDB" id="A0AB39NB11"/>
<feature type="transmembrane region" description="Helical" evidence="6">
    <location>
        <begin position="246"/>
        <end position="268"/>
    </location>
</feature>
<keyword evidence="4 6" id="KW-0472">Membrane</keyword>
<evidence type="ECO:0000256" key="6">
    <source>
        <dbReference type="SAM" id="Phobius"/>
    </source>
</evidence>
<dbReference type="InterPro" id="IPR011701">
    <property type="entry name" value="MFS"/>
</dbReference>
<feature type="transmembrane region" description="Helical" evidence="6">
    <location>
        <begin position="102"/>
        <end position="127"/>
    </location>
</feature>
<dbReference type="RefSeq" id="WP_369275057.1">
    <property type="nucleotide sequence ID" value="NZ_CP163432.1"/>
</dbReference>
<evidence type="ECO:0000256" key="1">
    <source>
        <dbReference type="ARBA" id="ARBA00004651"/>
    </source>
</evidence>
<dbReference type="Pfam" id="PF07690">
    <property type="entry name" value="MFS_1"/>
    <property type="match status" value="1"/>
</dbReference>